<dbReference type="PANTHER" id="PTHR36091">
    <property type="entry name" value="ALTERED INHERITANCE OF MITOCHONDRIA PROTEIN 9, MITOCHONDRIAL"/>
    <property type="match status" value="1"/>
</dbReference>
<evidence type="ECO:0000313" key="2">
    <source>
        <dbReference type="EMBL" id="KAF2171727.1"/>
    </source>
</evidence>
<dbReference type="RefSeq" id="XP_033672616.1">
    <property type="nucleotide sequence ID" value="XM_033815548.1"/>
</dbReference>
<keyword evidence="3" id="KW-1185">Reference proteome</keyword>
<organism evidence="2 3">
    <name type="scientific">Zasmidium cellare ATCC 36951</name>
    <dbReference type="NCBI Taxonomy" id="1080233"/>
    <lineage>
        <taxon>Eukaryota</taxon>
        <taxon>Fungi</taxon>
        <taxon>Dikarya</taxon>
        <taxon>Ascomycota</taxon>
        <taxon>Pezizomycotina</taxon>
        <taxon>Dothideomycetes</taxon>
        <taxon>Dothideomycetidae</taxon>
        <taxon>Mycosphaerellales</taxon>
        <taxon>Mycosphaerellaceae</taxon>
        <taxon>Zasmidium</taxon>
    </lineage>
</organism>
<dbReference type="OrthoDB" id="10003767at2759"/>
<feature type="domain" description="Aminoglycoside phosphotransferase" evidence="1">
    <location>
        <begin position="54"/>
        <end position="312"/>
    </location>
</feature>
<sequence length="484" mass="55248">MYRLHHLFNYTSGRWLYNEQRRLEGRVRPFNVSALQCLTVQAVSKNSEDIVQFQKLGEGASNRAFIVRMRDGPSLVARIPYMATVPRGFVVASEVATMEFLPSKGIPVPKVYGYSTSTNNPAGVEYILMEYGSGRILSEIWDDMNQQDRPKTLSNIIEVENRLFSIRLPASGSIYFSKDMPQGARGVPIDHLDAERPCSLHVGPDAITECGALLTAGARKEIEYLTKFGRPLLPFSRMRRETFSLERQDPGTHIDSLGRYLQIAEHLIPKDSQGLLQPVVRHPDLRPSNIFVFDDFSIASLIDWQHSTVQPLFLQAGIPSMFNNSHDAASRSWETLRLPSDLDDMSKEEKTEQLGIFRDRQLHCDYIAQTAQINATHFKALKYPYASFRRRLHRLSGDCWQGDNQEKYLRLDKLVREAEDEMHAINVMLGVGPAGWVPCDHFDATKAAVDQMKADCLERAEYEIDEAAVRDHWVFDDMDEDEYR</sequence>
<dbReference type="SUPFAM" id="SSF56112">
    <property type="entry name" value="Protein kinase-like (PK-like)"/>
    <property type="match status" value="1"/>
</dbReference>
<dbReference type="InterPro" id="IPR011009">
    <property type="entry name" value="Kinase-like_dom_sf"/>
</dbReference>
<dbReference type="PANTHER" id="PTHR36091:SF2">
    <property type="entry name" value="AMINOGLYCOSIDE PHOSPHOTRANSFERASE DOMAIN-CONTAINING PROTEIN"/>
    <property type="match status" value="1"/>
</dbReference>
<reference evidence="2" key="1">
    <citation type="journal article" date="2020" name="Stud. Mycol.">
        <title>101 Dothideomycetes genomes: a test case for predicting lifestyles and emergence of pathogens.</title>
        <authorList>
            <person name="Haridas S."/>
            <person name="Albert R."/>
            <person name="Binder M."/>
            <person name="Bloem J."/>
            <person name="Labutti K."/>
            <person name="Salamov A."/>
            <person name="Andreopoulos B."/>
            <person name="Baker S."/>
            <person name="Barry K."/>
            <person name="Bills G."/>
            <person name="Bluhm B."/>
            <person name="Cannon C."/>
            <person name="Castanera R."/>
            <person name="Culley D."/>
            <person name="Daum C."/>
            <person name="Ezra D."/>
            <person name="Gonzalez J."/>
            <person name="Henrissat B."/>
            <person name="Kuo A."/>
            <person name="Liang C."/>
            <person name="Lipzen A."/>
            <person name="Lutzoni F."/>
            <person name="Magnuson J."/>
            <person name="Mondo S."/>
            <person name="Nolan M."/>
            <person name="Ohm R."/>
            <person name="Pangilinan J."/>
            <person name="Park H.-J."/>
            <person name="Ramirez L."/>
            <person name="Alfaro M."/>
            <person name="Sun H."/>
            <person name="Tritt A."/>
            <person name="Yoshinaga Y."/>
            <person name="Zwiers L.-H."/>
            <person name="Turgeon B."/>
            <person name="Goodwin S."/>
            <person name="Spatafora J."/>
            <person name="Crous P."/>
            <person name="Grigoriev I."/>
        </authorList>
    </citation>
    <scope>NUCLEOTIDE SEQUENCE</scope>
    <source>
        <strain evidence="2">ATCC 36951</strain>
    </source>
</reference>
<evidence type="ECO:0000259" key="1">
    <source>
        <dbReference type="Pfam" id="PF01636"/>
    </source>
</evidence>
<proteinExistence type="predicted"/>
<dbReference type="Pfam" id="PF01636">
    <property type="entry name" value="APH"/>
    <property type="match status" value="1"/>
</dbReference>
<dbReference type="Proteomes" id="UP000799537">
    <property type="component" value="Unassembled WGS sequence"/>
</dbReference>
<name>A0A6A6CWY4_ZASCE</name>
<accession>A0A6A6CWY4</accession>
<evidence type="ECO:0000313" key="3">
    <source>
        <dbReference type="Proteomes" id="UP000799537"/>
    </source>
</evidence>
<dbReference type="AlphaFoldDB" id="A0A6A6CWY4"/>
<gene>
    <name evidence="2" type="ORF">M409DRAFT_63333</name>
</gene>
<dbReference type="EMBL" id="ML993582">
    <property type="protein sequence ID" value="KAF2171727.1"/>
    <property type="molecule type" value="Genomic_DNA"/>
</dbReference>
<dbReference type="InterPro" id="IPR051035">
    <property type="entry name" value="Mito_inheritance_9"/>
</dbReference>
<dbReference type="GO" id="GO:0005739">
    <property type="term" value="C:mitochondrion"/>
    <property type="evidence" value="ECO:0007669"/>
    <property type="project" value="TreeGrafter"/>
</dbReference>
<dbReference type="GeneID" id="54568820"/>
<protein>
    <recommendedName>
        <fullName evidence="1">Aminoglycoside phosphotransferase domain-containing protein</fullName>
    </recommendedName>
</protein>
<dbReference type="InterPro" id="IPR002575">
    <property type="entry name" value="Aminoglycoside_PTrfase"/>
</dbReference>
<dbReference type="Gene3D" id="3.30.200.20">
    <property type="entry name" value="Phosphorylase Kinase, domain 1"/>
    <property type="match status" value="1"/>
</dbReference>